<keyword evidence="4" id="KW-1185">Reference proteome</keyword>
<feature type="transmembrane region" description="Helical" evidence="2">
    <location>
        <begin position="38"/>
        <end position="61"/>
    </location>
</feature>
<protein>
    <submittedName>
        <fullName evidence="3">DUF4233 domain-containing protein</fullName>
    </submittedName>
</protein>
<organism evidence="3 4">
    <name type="scientific">Citricoccus muralis</name>
    <dbReference type="NCBI Taxonomy" id="169134"/>
    <lineage>
        <taxon>Bacteria</taxon>
        <taxon>Bacillati</taxon>
        <taxon>Actinomycetota</taxon>
        <taxon>Actinomycetes</taxon>
        <taxon>Micrococcales</taxon>
        <taxon>Micrococcaceae</taxon>
        <taxon>Citricoccus</taxon>
    </lineage>
</organism>
<evidence type="ECO:0000256" key="1">
    <source>
        <dbReference type="SAM" id="MobiDB-lite"/>
    </source>
</evidence>
<accession>A0ABY8HB63</accession>
<feature type="transmembrane region" description="Helical" evidence="2">
    <location>
        <begin position="101"/>
        <end position="129"/>
    </location>
</feature>
<feature type="transmembrane region" description="Helical" evidence="2">
    <location>
        <begin position="67"/>
        <end position="89"/>
    </location>
</feature>
<feature type="region of interest" description="Disordered" evidence="1">
    <location>
        <begin position="1"/>
        <end position="25"/>
    </location>
</feature>
<evidence type="ECO:0000256" key="2">
    <source>
        <dbReference type="SAM" id="Phobius"/>
    </source>
</evidence>
<keyword evidence="2" id="KW-0812">Transmembrane</keyword>
<keyword evidence="2" id="KW-0472">Membrane</keyword>
<dbReference type="Pfam" id="PF14017">
    <property type="entry name" value="DUF4233"/>
    <property type="match status" value="1"/>
</dbReference>
<dbReference type="InterPro" id="IPR025327">
    <property type="entry name" value="DUF4233"/>
</dbReference>
<dbReference type="Proteomes" id="UP001219037">
    <property type="component" value="Chromosome"/>
</dbReference>
<dbReference type="RefSeq" id="WP_278159663.1">
    <property type="nucleotide sequence ID" value="NZ_CP121252.1"/>
</dbReference>
<reference evidence="3 4" key="1">
    <citation type="submission" date="2023-04" db="EMBL/GenBank/DDBJ databases">
        <title>Funneling lignin-derived compounds into biodiesel using alkali-halophilic Citricoccus sp. P2.</title>
        <authorList>
            <person name="Luo C.-B."/>
        </authorList>
    </citation>
    <scope>NUCLEOTIDE SEQUENCE [LARGE SCALE GENOMIC DNA]</scope>
    <source>
        <strain evidence="3 4">P2</strain>
    </source>
</reference>
<proteinExistence type="predicted"/>
<gene>
    <name evidence="3" type="ORF">P8192_07095</name>
</gene>
<dbReference type="EMBL" id="CP121252">
    <property type="protein sequence ID" value="WFP17847.1"/>
    <property type="molecule type" value="Genomic_DNA"/>
</dbReference>
<evidence type="ECO:0000313" key="3">
    <source>
        <dbReference type="EMBL" id="WFP17847.1"/>
    </source>
</evidence>
<feature type="compositionally biased region" description="Basic and acidic residues" evidence="1">
    <location>
        <begin position="1"/>
        <end position="20"/>
    </location>
</feature>
<evidence type="ECO:0000313" key="4">
    <source>
        <dbReference type="Proteomes" id="UP001219037"/>
    </source>
</evidence>
<name>A0ABY8HB63_9MICC</name>
<keyword evidence="2" id="KW-1133">Transmembrane helix</keyword>
<sequence length="156" mass="17714">MSEKELPGHESWRPARETKSQRNWTPGQLKKRRSLRTMFSSVVLTFEAIVLFFVALTIFNLNRDAEWAWWALGGTLSLAGLCIATCAWLRHPVGYGIGWGIQVLFLALGFIEPMVFLASIGFVAAWAYAVIKGRTLDRENAVRDAAEEEYRRTHPE</sequence>